<evidence type="ECO:0000313" key="1">
    <source>
        <dbReference type="EMBL" id="BAV96952.1"/>
    </source>
</evidence>
<dbReference type="RefSeq" id="WP_096377207.1">
    <property type="nucleotide sequence ID" value="NZ_AP014940.1"/>
</dbReference>
<dbReference type="KEGG" id="lem:LEN_1465"/>
<proteinExistence type="predicted"/>
<accession>A0AAU9ADC7</accession>
<dbReference type="InterPro" id="IPR011749">
    <property type="entry name" value="CHP02243"/>
</dbReference>
<name>A0AAU9ADC7_LYSEN</name>
<gene>
    <name evidence="1" type="ORF">LEN_1465</name>
</gene>
<dbReference type="EMBL" id="AP014940">
    <property type="protein sequence ID" value="BAV96952.1"/>
    <property type="molecule type" value="Genomic_DNA"/>
</dbReference>
<organism evidence="1 2">
    <name type="scientific">Lysobacter enzymogenes</name>
    <dbReference type="NCBI Taxonomy" id="69"/>
    <lineage>
        <taxon>Bacteria</taxon>
        <taxon>Pseudomonadati</taxon>
        <taxon>Pseudomonadota</taxon>
        <taxon>Gammaproteobacteria</taxon>
        <taxon>Lysobacterales</taxon>
        <taxon>Lysobacteraceae</taxon>
        <taxon>Lysobacter</taxon>
    </lineage>
</organism>
<dbReference type="Proteomes" id="UP000218824">
    <property type="component" value="Chromosome"/>
</dbReference>
<reference evidence="1 2" key="1">
    <citation type="journal article" date="2017" name="DNA Res.">
        <title>Complete genome sequence and expression profile of the commercial lytic enzyme producer Lysobacter enzymogenes M497-1.</title>
        <authorList>
            <person name="Takami H."/>
            <person name="Toyoda A."/>
            <person name="Uchiyama I."/>
            <person name="Itoh T."/>
            <person name="Takaki Y."/>
            <person name="Arai W."/>
            <person name="Nishi S."/>
            <person name="Kawai M."/>
            <person name="Shinya K."/>
            <person name="Ikeda H."/>
        </authorList>
    </citation>
    <scope>NUCLEOTIDE SEQUENCE [LARGE SCALE GENOMIC DNA]</scope>
    <source>
        <strain evidence="1 2">M497-1</strain>
    </source>
</reference>
<protein>
    <recommendedName>
        <fullName evidence="3">Baseplate assembly protein</fullName>
    </recommendedName>
</protein>
<dbReference type="GeneID" id="83063337"/>
<dbReference type="NCBIfam" id="TIGR02243">
    <property type="entry name" value="putative baseplate assembly protein"/>
    <property type="match status" value="1"/>
</dbReference>
<evidence type="ECO:0008006" key="3">
    <source>
        <dbReference type="Google" id="ProtNLM"/>
    </source>
</evidence>
<sequence>MNSLSCGCGGACGDGACGCCDGVAAATPVDVANRPGLPALNYRVGTHGRFMASMTARLPSMEVETAGDDGQPPRTLRPLQALTTRDPADPAIALLDAWATVADVLTFYQERIANEGYVRTATERRSLVEMARLVGYAPRPGVSASVFLSYTVDDNQAEPVDLPVGTRAQSLPGPDETPQSFETDAPLQARREWNDLQIRRERPQAIDSGSVLSLATVYVDGADSGVQSGELLLFQFGAGADAVYQVRRVVAVDADFIAKRSAISLQPLQPLLAQALPPLAVLIGKLEQLQSQGNGSSTALARARALQSAVRLGAPHWPLAQWHQRIAEGVSGAALTPLDEFDDAIKRVQLPLAAVLTQALSLLKLLIVRLKWRIGQGEGDTRAVENAETLLRQIEQGVQVAPLQDWDGLLGSGVEEEESIQLIQDFGESIRKLQPSASAVATSSPDRFVDGLLRKPVVQAASPQRLRRDLRSAFEYGADLQPQLITEFAPRLKDSYYQAWRGAQVDTQIPYQHLTALYSLGAGEALFGAASGRPMPEIVNNKVPAVQNWGDWLYAGDENNSNAFLGKSLPLLAQGDLVLVARPGDSGLPDYRILTVASARTGPRNAYGISGESTALEFGIDGVATSWRKVEAGKDGTADIAELRRTWLHPQRKQLQPSAEPILSDVSGAVLELGPLHQLLQSGRWVVVEGERSDIAGVRGVRASELMMVAGLEHGYDPYLPGDRPHTTLHLATSLANTYYRDGLRIHANVVPASHGESRSEVLGSSDARQPMQRFALRQPPLTWRPAPTAAGAASTLKVLVDGVQWQEAANLAALSADARAFVTLTGDDGVTQVVFGDGEHGLRPPSGFENLRAQYRNGIGAGGNVRAGQISLLVSRPLGIKDVVNPLRASGGADRESLELIRENAPRSLMALDRLVSLSDYADFTRMFAGIAKADAVRLGDGTRELVHLTVAGVDDMPIDEDSDLYRNLLTALRELGDPALTVQVAMRERLALVLQAKLKLLPGYQWEPVSQAVRERLLDRFGFHARAIAQPALLCELVAAMQSVRGIDWVDVDSFGAIPETTLDWHTQQRRLITQDEITDTVRWILDGDSDENTANGEDDYEPLQPPARVDAQRAQAEGERIRPGQLAFFATAVPDTLILNPVQ</sequence>
<dbReference type="AlphaFoldDB" id="A0AAU9ADC7"/>
<evidence type="ECO:0000313" key="2">
    <source>
        <dbReference type="Proteomes" id="UP000218824"/>
    </source>
</evidence>